<accession>A0A4Z2F4D2</accession>
<gene>
    <name evidence="1" type="ORF">EYF80_054095</name>
</gene>
<dbReference type="AlphaFoldDB" id="A0A4Z2F4D2"/>
<sequence length="182" mass="19928">METSTGKAAPPSLVRRLISNAGCISAPGGEGCQPHKAFKRPLNRDLAAFWGHGRLVLSVLPKQKFVAVNQVGFICLYVDHAVSGTQKIHHRHVWTAKPCFCHLGFKHRPKASCRGCLPTDVGRRADVTSAADFPFGLTLNPTQNRFRLRGTRIFLLVFVGEAGLPASWESAAEELSVSHLYN</sequence>
<organism evidence="1 2">
    <name type="scientific">Liparis tanakae</name>
    <name type="common">Tanaka's snailfish</name>
    <dbReference type="NCBI Taxonomy" id="230148"/>
    <lineage>
        <taxon>Eukaryota</taxon>
        <taxon>Metazoa</taxon>
        <taxon>Chordata</taxon>
        <taxon>Craniata</taxon>
        <taxon>Vertebrata</taxon>
        <taxon>Euteleostomi</taxon>
        <taxon>Actinopterygii</taxon>
        <taxon>Neopterygii</taxon>
        <taxon>Teleostei</taxon>
        <taxon>Neoteleostei</taxon>
        <taxon>Acanthomorphata</taxon>
        <taxon>Eupercaria</taxon>
        <taxon>Perciformes</taxon>
        <taxon>Cottioidei</taxon>
        <taxon>Cottales</taxon>
        <taxon>Liparidae</taxon>
        <taxon>Liparis</taxon>
    </lineage>
</organism>
<keyword evidence="2" id="KW-1185">Reference proteome</keyword>
<evidence type="ECO:0000313" key="2">
    <source>
        <dbReference type="Proteomes" id="UP000314294"/>
    </source>
</evidence>
<reference evidence="1 2" key="1">
    <citation type="submission" date="2019-03" db="EMBL/GenBank/DDBJ databases">
        <title>First draft genome of Liparis tanakae, snailfish: a comprehensive survey of snailfish specific genes.</title>
        <authorList>
            <person name="Kim W."/>
            <person name="Song I."/>
            <person name="Jeong J.-H."/>
            <person name="Kim D."/>
            <person name="Kim S."/>
            <person name="Ryu S."/>
            <person name="Song J.Y."/>
            <person name="Lee S.K."/>
        </authorList>
    </citation>
    <scope>NUCLEOTIDE SEQUENCE [LARGE SCALE GENOMIC DNA]</scope>
    <source>
        <tissue evidence="1">Muscle</tissue>
    </source>
</reference>
<name>A0A4Z2F4D2_9TELE</name>
<dbReference type="Proteomes" id="UP000314294">
    <property type="component" value="Unassembled WGS sequence"/>
</dbReference>
<evidence type="ECO:0000313" key="1">
    <source>
        <dbReference type="EMBL" id="TNN35743.1"/>
    </source>
</evidence>
<proteinExistence type="predicted"/>
<comment type="caution">
    <text evidence="1">The sequence shown here is derived from an EMBL/GenBank/DDBJ whole genome shotgun (WGS) entry which is preliminary data.</text>
</comment>
<protein>
    <submittedName>
        <fullName evidence="1">Uncharacterized protein</fullName>
    </submittedName>
</protein>
<dbReference type="EMBL" id="SRLO01001716">
    <property type="protein sequence ID" value="TNN35743.1"/>
    <property type="molecule type" value="Genomic_DNA"/>
</dbReference>